<sequence length="267" mass="28963">MEETLTRSPVESPGPLRGLVLAVFLLAVLSIASACSSGNAEVSFQPAMLPVKLTWENGNVKVSGERGIVTPIGVIGLNANVTFGEPDKDSFYVIFRDRRRSVANVYVVNGGAGSFQAIVNGLTRFHLEDRRFVIDVIDGETKTITFQRVPSAPQDAKAGMAGTWTPGIVDRWNEYWETTWHEPFEWARWAYDDSTIGAVPPFGFLWFLVRLVLAIVLGLIDLILLVLCLIAALAFVIGGSVAMNIVYGLAALLGISIAVGVVRTVLL</sequence>
<keyword evidence="1" id="KW-0812">Transmembrane</keyword>
<feature type="transmembrane region" description="Helical" evidence="1">
    <location>
        <begin position="204"/>
        <end position="237"/>
    </location>
</feature>
<dbReference type="OrthoDB" id="3350195at2"/>
<name>A0A543IZ11_9ACTN</name>
<dbReference type="Proteomes" id="UP000319213">
    <property type="component" value="Unassembled WGS sequence"/>
</dbReference>
<keyword evidence="3" id="KW-1185">Reference proteome</keyword>
<dbReference type="EMBL" id="VFPQ01000001">
    <property type="protein sequence ID" value="TQM75809.1"/>
    <property type="molecule type" value="Genomic_DNA"/>
</dbReference>
<organism evidence="2 3">
    <name type="scientific">Thermopolyspora flexuosa</name>
    <dbReference type="NCBI Taxonomy" id="103836"/>
    <lineage>
        <taxon>Bacteria</taxon>
        <taxon>Bacillati</taxon>
        <taxon>Actinomycetota</taxon>
        <taxon>Actinomycetes</taxon>
        <taxon>Streptosporangiales</taxon>
        <taxon>Streptosporangiaceae</taxon>
        <taxon>Thermopolyspora</taxon>
    </lineage>
</organism>
<keyword evidence="1" id="KW-0472">Membrane</keyword>
<keyword evidence="1" id="KW-1133">Transmembrane helix</keyword>
<dbReference type="PROSITE" id="PS51257">
    <property type="entry name" value="PROKAR_LIPOPROTEIN"/>
    <property type="match status" value="1"/>
</dbReference>
<evidence type="ECO:0000256" key="1">
    <source>
        <dbReference type="SAM" id="Phobius"/>
    </source>
</evidence>
<reference evidence="2 3" key="1">
    <citation type="submission" date="2019-06" db="EMBL/GenBank/DDBJ databases">
        <title>Sequencing the genomes of 1000 actinobacteria strains.</title>
        <authorList>
            <person name="Klenk H.-P."/>
        </authorList>
    </citation>
    <scope>NUCLEOTIDE SEQUENCE [LARGE SCALE GENOMIC DNA]</scope>
    <source>
        <strain evidence="2 3">DSM 43186</strain>
    </source>
</reference>
<gene>
    <name evidence="2" type="ORF">FHX40_2529</name>
</gene>
<dbReference type="SUPFAM" id="SSF82866">
    <property type="entry name" value="Multidrug efflux transporter AcrB transmembrane domain"/>
    <property type="match status" value="1"/>
</dbReference>
<dbReference type="AlphaFoldDB" id="A0A543IZ11"/>
<accession>A0A543IZ11</accession>
<protein>
    <submittedName>
        <fullName evidence="2">Uncharacterized protein</fullName>
    </submittedName>
</protein>
<dbReference type="RefSeq" id="WP_142259766.1">
    <property type="nucleotide sequence ID" value="NZ_BMPV01000001.1"/>
</dbReference>
<proteinExistence type="predicted"/>
<evidence type="ECO:0000313" key="3">
    <source>
        <dbReference type="Proteomes" id="UP000319213"/>
    </source>
</evidence>
<comment type="caution">
    <text evidence="2">The sequence shown here is derived from an EMBL/GenBank/DDBJ whole genome shotgun (WGS) entry which is preliminary data.</text>
</comment>
<feature type="transmembrane region" description="Helical" evidence="1">
    <location>
        <begin position="244"/>
        <end position="266"/>
    </location>
</feature>
<evidence type="ECO:0000313" key="2">
    <source>
        <dbReference type="EMBL" id="TQM75809.1"/>
    </source>
</evidence>